<evidence type="ECO:0000313" key="2">
    <source>
        <dbReference type="EMBL" id="CEM26642.1"/>
    </source>
</evidence>
<feature type="region of interest" description="Disordered" evidence="1">
    <location>
        <begin position="1"/>
        <end position="32"/>
    </location>
</feature>
<organism evidence="2">
    <name type="scientific">Chromera velia CCMP2878</name>
    <dbReference type="NCBI Taxonomy" id="1169474"/>
    <lineage>
        <taxon>Eukaryota</taxon>
        <taxon>Sar</taxon>
        <taxon>Alveolata</taxon>
        <taxon>Colpodellida</taxon>
        <taxon>Chromeraceae</taxon>
        <taxon>Chromera</taxon>
    </lineage>
</organism>
<dbReference type="EMBL" id="CDMZ01001070">
    <property type="protein sequence ID" value="CEM26642.1"/>
    <property type="molecule type" value="Genomic_DNA"/>
</dbReference>
<accession>A0A0G4GCD4</accession>
<proteinExistence type="predicted"/>
<reference evidence="2" key="1">
    <citation type="submission" date="2014-11" db="EMBL/GenBank/DDBJ databases">
        <authorList>
            <person name="Otto D Thomas"/>
            <person name="Naeem Raeece"/>
        </authorList>
    </citation>
    <scope>NUCLEOTIDE SEQUENCE</scope>
</reference>
<feature type="region of interest" description="Disordered" evidence="1">
    <location>
        <begin position="182"/>
        <end position="202"/>
    </location>
</feature>
<evidence type="ECO:0000256" key="1">
    <source>
        <dbReference type="SAM" id="MobiDB-lite"/>
    </source>
</evidence>
<name>A0A0G4GCD4_9ALVE</name>
<dbReference type="AlphaFoldDB" id="A0A0G4GCD4"/>
<dbReference type="VEuPathDB" id="CryptoDB:Cvel_4483"/>
<protein>
    <submittedName>
        <fullName evidence="2">Uncharacterized protein</fullName>
    </submittedName>
</protein>
<gene>
    <name evidence="2" type="ORF">Cvel_4483</name>
</gene>
<sequence length="290" mass="31569">MRGLSMSTEIDENCREDGSSQQRVRPIPGRRRLEGPKSEVVSVYGRQLALYSWVKIVDVVAPDASGGLRTAERAARAIAIHFGWPDTSEHPEGLFCQMDRRVPVSDDRGYVLQGKYHHWKHANGAFIVPQACPKNGLGAVVVRFCPGSVQSLVASARFYVEPPQRPAAAAAASGHQQASACAAAAAAEKGPPGSDESLTRPPCDVRFPESLEMYERVQKQGEEAMKSVLESGTVNEGVHRGEEGAPARTEDQISFSSFWMARGGVRRIRWCTDQLIEPDALVLDTQFPGG</sequence>